<dbReference type="Gene3D" id="2.160.20.10">
    <property type="entry name" value="Single-stranded right-handed beta-helix, Pectin lyase-like"/>
    <property type="match status" value="1"/>
</dbReference>
<reference evidence="6 7" key="1">
    <citation type="submission" date="2022-03" db="EMBL/GenBank/DDBJ databases">
        <authorList>
            <person name="Koch H."/>
        </authorList>
    </citation>
    <scope>NUCLEOTIDE SEQUENCE [LARGE SCALE GENOMIC DNA]</scope>
    <source>
        <strain evidence="6 7">G1</strain>
    </source>
</reference>
<evidence type="ECO:0000313" key="7">
    <source>
        <dbReference type="Proteomes" id="UP001295463"/>
    </source>
</evidence>
<dbReference type="NCBIfam" id="TIGR01901">
    <property type="entry name" value="adhes_NPXG"/>
    <property type="match status" value="1"/>
</dbReference>
<protein>
    <submittedName>
        <fullName evidence="6">Haemagg_act domain-containing protein</fullName>
    </submittedName>
</protein>
<dbReference type="InterPro" id="IPR012334">
    <property type="entry name" value="Pectin_lyas_fold"/>
</dbReference>
<dbReference type="InterPro" id="IPR011050">
    <property type="entry name" value="Pectin_lyase_fold/virulence"/>
</dbReference>
<name>A0ABM9DBM8_9BACT</name>
<dbReference type="Pfam" id="PF05860">
    <property type="entry name" value="TPS"/>
    <property type="match status" value="1"/>
</dbReference>
<keyword evidence="2" id="KW-0964">Secreted</keyword>
<evidence type="ECO:0000256" key="3">
    <source>
        <dbReference type="ARBA" id="ARBA00022729"/>
    </source>
</evidence>
<keyword evidence="3" id="KW-0732">Signal</keyword>
<feature type="domain" description="Filamentous haemagglutinin FhaB/tRNA nuclease CdiA-like TPS" evidence="5">
    <location>
        <begin position="50"/>
        <end position="161"/>
    </location>
</feature>
<dbReference type="PANTHER" id="PTHR12338:SF8">
    <property type="entry name" value="HEME_HEMOPEXIN-BINDING PROTEIN"/>
    <property type="match status" value="1"/>
</dbReference>
<comment type="subcellular location">
    <subcellularLocation>
        <location evidence="1">Secreted</location>
    </subcellularLocation>
</comment>
<evidence type="ECO:0000256" key="1">
    <source>
        <dbReference type="ARBA" id="ARBA00004613"/>
    </source>
</evidence>
<dbReference type="Proteomes" id="UP001295463">
    <property type="component" value="Chromosome"/>
</dbReference>
<dbReference type="PANTHER" id="PTHR12338">
    <property type="entry name" value="AUTOTRANSPORTER"/>
    <property type="match status" value="1"/>
</dbReference>
<feature type="compositionally biased region" description="Basic and acidic residues" evidence="4">
    <location>
        <begin position="2085"/>
        <end position="2115"/>
    </location>
</feature>
<gene>
    <name evidence="6" type="ORF">GEAMG1_2798</name>
</gene>
<evidence type="ECO:0000259" key="5">
    <source>
        <dbReference type="SMART" id="SM00912"/>
    </source>
</evidence>
<dbReference type="Pfam" id="PF13018">
    <property type="entry name" value="ESPR"/>
    <property type="match status" value="1"/>
</dbReference>
<proteinExistence type="predicted"/>
<keyword evidence="7" id="KW-1185">Reference proteome</keyword>
<organism evidence="6 7">
    <name type="scientific">Trichlorobacter ammonificans</name>
    <dbReference type="NCBI Taxonomy" id="2916410"/>
    <lineage>
        <taxon>Bacteria</taxon>
        <taxon>Pseudomonadati</taxon>
        <taxon>Thermodesulfobacteriota</taxon>
        <taxon>Desulfuromonadia</taxon>
        <taxon>Geobacterales</taxon>
        <taxon>Geobacteraceae</taxon>
        <taxon>Trichlorobacter</taxon>
    </lineage>
</organism>
<sequence>MNRVYRLIWSRLREAWVVVSEAVRGSGGAAPVTVGNLLAAALLASSAGTVYALPTSPTVVSGTAGIVSSGGTMTITNSANAIINWQGFSIGQGETARFIQPSALSAVLNRVTGGDPSKILGALQSNGKVLLINPNGILFGPNSRVDVNGLIASTLTITNEDFLAGRMKFSAGPTAGKVENRGSIATPSGGGVYLIAPAVENSGVITAPNGDVLLAAGKEVLLVDRRSPEIAVVVTAPAGESLNLGTIVADAGRIGMYGSVVRQKGRISANSAVQDAQGRIFLKSSGETTVASGSVTSADGSGTASGGKVIVWSDGATVVDGTISAKGGEQGGNGGFVETSGTYLKVADTARISTIAANGRSGIWLLDPNDFTIAPSGGDMTGATLATNLNSGNIVIETAVMGTAGNGDIFVNDAIAKTGTADTSLTLKAERSISINAPISSSGGKLDVVLNAHAQSDTAPGSVWINKNITTNGGSLIVGGGLDPAVTAAIGYGSATNDQLYGVYVETATISTGGGNIIIRGQGVAGSPFDADGINLANTVQLHAQGGNITLAGRTGDQPTIGTIGTAGIYSDAVIDTTGSGAISLTGRGGLGTGKSNIRGINLSGGTIRVENGTLSIIGYGGDATGSNNKGVRLHGSLSTPLQLQSTGSGSISITGGPCPSGCINTPTSNNEGVLLNSQYVTVVSAGGTISITGIGTGTGSGNSGVSLLGSITAGTAFGAGAITISGTGSAGSAGIQQSGSGTLQAAALATSSVRGTLLGNVNQVASYSASNLTSGDITFNNAATTLTLSGANINNNGGGNVTITNAGTIRSVGWVQTSGNGSISLSATGGSAIIGNALISGNDNAGAGAVSVIASGTTSDIELNTTNIYSGATGGGSGAISLTAGRDVKLNPAAVSTTGSVTVQGGQNVLLNGPITAGSVHIDAAAGGSISGTGTISAPSVNLQHLGGGSMIGVANAPLKTSGASSISVGFNAAGPGAVYLDHTGSATLQNLFTTGTATPIAISATQDITATSMGAGTADLKLTAGNQLTLPSLQVLSGGNVTLTANRVAMQANSGINAIGGTVWIKSTDSARGIDLGSTTDLAATSLELSSSELNSIVATAVRIGTTAGGNLVMTSAIAPTGFSTLSLESGGTVTQEGAGTLSIANLAIQALGAVDLSAASNSVTNLAASIGNNANPNKNFTFRNNAPLNVGTVAGIAGISTYVSGIYNTEVPDGIIALTGNGALTQSTGALLGGKAVYAKGDTVSLSLLNPTGIIAGEATGGSFQYTSGNGIWVTTVAGAPGIQNTGTGGNIALTGSSIAQDALISTRDVTGGGGFNLSLVSSGPVSLRHAGNNVSSISADLRTGSGSLSFLNNADLTTGSITTNGNYVDIGVPTANQITVSGSIATGTGESSVIKLSGGGITYASSAVTNSGIIALQSTDPAKGITLSGGVLGAANTGVVEMTTDRLTLSGGTVVANATNGAISISPHTANTPIVVGTGGAPGTLYISDTSITTFNAPDFAIGSIAGNPSRAVSGAISVETAIARAGKRVGLFSGAGITQVASIIADSLGVIAGGPVNLNTSNQVHNLAIETNSGAIDFTNSSALTITALAGGAKNPSAITGVTSIGGGNIQVTASAGTITLASPVVTDTTDSTVILAAPGGAIVDAVASGAGVAAKDLALYAATGIGSGFGGSGFPLKTRVSMLTAENTGGSGDINIVNSGALTTSGWVSNGNPANVSGGRISIIANSPLTIAGSGGIAALNEVWLEAGATGGGIASDILTIDGDVFSGTNKTVTLRAGSGIVENGTVRTAGGIVRQAHLNGTPSCSTGQAWSGSSCAPIACSAGYVLVGSSCEPITCSPGYQLAGSICQPTISTCAATPILPGCSTVLPSLDTCIAAPSITGCSVVLPMLAICTTAPSTPGCSVVLPSLETCITTPSAAGCSAVVPSLADCTASPAMPGCSAVLPTLATCTSASATPGCSVVLPSLAACVATPAIAGCSAVLPALADCAANPSRAGCVAVVPVQEQGPLSQAVNQVVNAVKQMHTTPVAPTGVVLVSLAPAGNDAEQSSPATISSGSVPAPSSGSPDSGDSQSSGNTSGEKDKGKDKQNDQQPAGREKKDEKPKNNYCN</sequence>
<accession>A0ABM9DBM8</accession>
<dbReference type="InterPro" id="IPR050909">
    <property type="entry name" value="Bact_Autotransporter_VF"/>
</dbReference>
<dbReference type="InterPro" id="IPR008638">
    <property type="entry name" value="FhaB/CdiA-like_TPS"/>
</dbReference>
<evidence type="ECO:0000256" key="2">
    <source>
        <dbReference type="ARBA" id="ARBA00022525"/>
    </source>
</evidence>
<evidence type="ECO:0000256" key="4">
    <source>
        <dbReference type="SAM" id="MobiDB-lite"/>
    </source>
</evidence>
<dbReference type="EMBL" id="OW150024">
    <property type="protein sequence ID" value="CAH2032634.1"/>
    <property type="molecule type" value="Genomic_DNA"/>
</dbReference>
<dbReference type="InterPro" id="IPR024973">
    <property type="entry name" value="ESPR"/>
</dbReference>
<feature type="region of interest" description="Disordered" evidence="4">
    <location>
        <begin position="2049"/>
        <end position="2115"/>
    </location>
</feature>
<dbReference type="SUPFAM" id="SSF51126">
    <property type="entry name" value="Pectin lyase-like"/>
    <property type="match status" value="1"/>
</dbReference>
<evidence type="ECO:0000313" key="6">
    <source>
        <dbReference type="EMBL" id="CAH2032634.1"/>
    </source>
</evidence>
<feature type="compositionally biased region" description="Low complexity" evidence="4">
    <location>
        <begin position="2060"/>
        <end position="2081"/>
    </location>
</feature>
<dbReference type="SMART" id="SM00912">
    <property type="entry name" value="Haemagg_act"/>
    <property type="match status" value="1"/>
</dbReference>
<dbReference type="RefSeq" id="WP_305733374.1">
    <property type="nucleotide sequence ID" value="NZ_OW150024.1"/>
</dbReference>